<protein>
    <submittedName>
        <fullName evidence="1">Uncharacterized protein</fullName>
    </submittedName>
</protein>
<proteinExistence type="predicted"/>
<evidence type="ECO:0000313" key="1">
    <source>
        <dbReference type="EMBL" id="KAK3751718.1"/>
    </source>
</evidence>
<dbReference type="AlphaFoldDB" id="A0AAE1D1F9"/>
<keyword evidence="2" id="KW-1185">Reference proteome</keyword>
<reference evidence="1" key="1">
    <citation type="journal article" date="2023" name="G3 (Bethesda)">
        <title>A reference genome for the long-term kleptoplast-retaining sea slug Elysia crispata morphotype clarki.</title>
        <authorList>
            <person name="Eastman K.E."/>
            <person name="Pendleton A.L."/>
            <person name="Shaikh M.A."/>
            <person name="Suttiyut T."/>
            <person name="Ogas R."/>
            <person name="Tomko P."/>
            <person name="Gavelis G."/>
            <person name="Widhalm J.R."/>
            <person name="Wisecaver J.H."/>
        </authorList>
    </citation>
    <scope>NUCLEOTIDE SEQUENCE</scope>
    <source>
        <strain evidence="1">ECLA1</strain>
    </source>
</reference>
<accession>A0AAE1D1F9</accession>
<name>A0AAE1D1F9_9GAST</name>
<gene>
    <name evidence="1" type="ORF">RRG08_065624</name>
</gene>
<sequence length="151" mass="16894">MAPTATKQFVLIGWNVEPRWKPRVTQHTTSSSVFCQTSVRRKPGVFQRPESLDLLVSRSSGDGEDWTLQEERGTRQLSRAAGWGADQFKSQLVRKTDTKMLNLKTTGSTSRLTQISSGEKTDTKMLNLKTTGSTSRLNQISAGEKNRYKDA</sequence>
<organism evidence="1 2">
    <name type="scientific">Elysia crispata</name>
    <name type="common">lettuce slug</name>
    <dbReference type="NCBI Taxonomy" id="231223"/>
    <lineage>
        <taxon>Eukaryota</taxon>
        <taxon>Metazoa</taxon>
        <taxon>Spiralia</taxon>
        <taxon>Lophotrochozoa</taxon>
        <taxon>Mollusca</taxon>
        <taxon>Gastropoda</taxon>
        <taxon>Heterobranchia</taxon>
        <taxon>Euthyneura</taxon>
        <taxon>Panpulmonata</taxon>
        <taxon>Sacoglossa</taxon>
        <taxon>Placobranchoidea</taxon>
        <taxon>Plakobranchidae</taxon>
        <taxon>Elysia</taxon>
    </lineage>
</organism>
<evidence type="ECO:0000313" key="2">
    <source>
        <dbReference type="Proteomes" id="UP001283361"/>
    </source>
</evidence>
<comment type="caution">
    <text evidence="1">The sequence shown here is derived from an EMBL/GenBank/DDBJ whole genome shotgun (WGS) entry which is preliminary data.</text>
</comment>
<dbReference type="Proteomes" id="UP001283361">
    <property type="component" value="Unassembled WGS sequence"/>
</dbReference>
<dbReference type="EMBL" id="JAWDGP010005809">
    <property type="protein sequence ID" value="KAK3751718.1"/>
    <property type="molecule type" value="Genomic_DNA"/>
</dbReference>